<evidence type="ECO:0000256" key="9">
    <source>
        <dbReference type="SAM" id="MobiDB-lite"/>
    </source>
</evidence>
<dbReference type="Pfam" id="PF03732">
    <property type="entry name" value="Retrotrans_gag"/>
    <property type="match status" value="1"/>
</dbReference>
<dbReference type="SUPFAM" id="SSF56672">
    <property type="entry name" value="DNA/RNA polymerases"/>
    <property type="match status" value="1"/>
</dbReference>
<proteinExistence type="predicted"/>
<keyword evidence="2" id="KW-0808">Transferase</keyword>
<keyword evidence="1" id="KW-0645">Protease</keyword>
<reference evidence="12 13" key="1">
    <citation type="submission" date="2024-01" db="EMBL/GenBank/DDBJ databases">
        <title>Genome assemblies of Stephania.</title>
        <authorList>
            <person name="Yang L."/>
        </authorList>
    </citation>
    <scope>NUCLEOTIDE SEQUENCE [LARGE SCALE GENOMIC DNA]</scope>
    <source>
        <strain evidence="12">YNDBR</strain>
        <tissue evidence="12">Leaf</tissue>
    </source>
</reference>
<dbReference type="Gene3D" id="3.30.70.270">
    <property type="match status" value="2"/>
</dbReference>
<dbReference type="CDD" id="cd01647">
    <property type="entry name" value="RT_LTR"/>
    <property type="match status" value="1"/>
</dbReference>
<dbReference type="CDD" id="cd00303">
    <property type="entry name" value="retropepsin_like"/>
    <property type="match status" value="1"/>
</dbReference>
<sequence>MDGQSSTQPEIGQTSDPTRDITSTTTVATQSIEDRLAAHDAQLTEILQLLRAQGTTAATAAALAPTVLVAPAVHTQIAPITSHMPSDTPLSETRAEGVSPAIVIPFETSTLTPLPMTTEQSTATTVPATSAFVLTPEAKLVREFMKFQPGYFYGGGDPEAAGKWIVSHERFHKLMQNDDSIQARLSGACLRGSAAVWWITYLDIHLEPATWAEFRELLYDEFIPIQVRLRLREDFLALRQGNRSLMQYMERYRYLLRFSMDVAGTETLQIYYFVRGVDERIADAIVSTGAATLQEVYDRALSYETLLLERKGRHTIGTAVQTGQSSRSDQRPKRQRDQLSRGRRDDRRDRDHKVDHRDSQFQYEDRQQTHALAPAPTEQQRRQPQQYRQDKDQGGRDRGQRDQGQGQRFGAWQERRQCHRCGQRGHLKADCGTPLTLPGAQQGQARERAHAVAQPDRDATRQLVEGTLSIMSRPMHVMIDSGSTLSFIAGRMVGELGLASQTLDTHLVLSTAAGDKIYPNRICRNCTIEVEGHQLPIDLRVLEYLEFDALLGMDWLAAYHAQLDCFQKTVTFRVPGIPEFTFTGVATALPITRGRLATTQEMEALAAIVEPEVRTEVRIEDVPVVRDFLDVFPDDLPGLPPPRAIEFIIELIPGTQPIASRPYRMSPSEHEEVRRQLDDLLEKGFIHPSMSPWGAPVLFVKKKDGSMRMCIDYRKLNQVTVKNRYPLPRIDDLFDRLTGAKFFSKIDLRSGYHQLRIREEDVKKTAFSTRYGLFEFTVMPFGLTNAPAIFMDLMHRVLRPYLDRYVIVFIDDILIYSKTREEHARHLKAVLTTPREHRLYAKFSKCDFWLSAIRFLGHVISDQGIFVDSEKIQAIIDWRAPESAFDIRSFLGLAGYYRRFVQGFSSIAAPMTRLTKKDVKFDWSEECEQAFGS</sequence>
<dbReference type="GO" id="GO:0008270">
    <property type="term" value="F:zinc ion binding"/>
    <property type="evidence" value="ECO:0007669"/>
    <property type="project" value="UniProtKB-KW"/>
</dbReference>
<dbReference type="InterPro" id="IPR043128">
    <property type="entry name" value="Rev_trsase/Diguanyl_cyclase"/>
</dbReference>
<dbReference type="InterPro" id="IPR005162">
    <property type="entry name" value="Retrotrans_gag_dom"/>
</dbReference>
<keyword evidence="8" id="KW-0862">Zinc</keyword>
<keyword evidence="7" id="KW-0695">RNA-directed DNA polymerase</keyword>
<comment type="caution">
    <text evidence="12">The sequence shown here is derived from an EMBL/GenBank/DDBJ whole genome shotgun (WGS) entry which is preliminary data.</text>
</comment>
<dbReference type="InterPro" id="IPR043502">
    <property type="entry name" value="DNA/RNA_pol_sf"/>
</dbReference>
<dbReference type="GO" id="GO:0003964">
    <property type="term" value="F:RNA-directed DNA polymerase activity"/>
    <property type="evidence" value="ECO:0007669"/>
    <property type="project" value="UniProtKB-KW"/>
</dbReference>
<dbReference type="SUPFAM" id="SSF50630">
    <property type="entry name" value="Acid proteases"/>
    <property type="match status" value="1"/>
</dbReference>
<keyword evidence="3" id="KW-0548">Nucleotidyltransferase</keyword>
<organism evidence="12 13">
    <name type="scientific">Stephania yunnanensis</name>
    <dbReference type="NCBI Taxonomy" id="152371"/>
    <lineage>
        <taxon>Eukaryota</taxon>
        <taxon>Viridiplantae</taxon>
        <taxon>Streptophyta</taxon>
        <taxon>Embryophyta</taxon>
        <taxon>Tracheophyta</taxon>
        <taxon>Spermatophyta</taxon>
        <taxon>Magnoliopsida</taxon>
        <taxon>Ranunculales</taxon>
        <taxon>Menispermaceae</taxon>
        <taxon>Menispermoideae</taxon>
        <taxon>Cissampelideae</taxon>
        <taxon>Stephania</taxon>
    </lineage>
</organism>
<feature type="region of interest" description="Disordered" evidence="9">
    <location>
        <begin position="317"/>
        <end position="412"/>
    </location>
</feature>
<dbReference type="Gene3D" id="3.10.10.10">
    <property type="entry name" value="HIV Type 1 Reverse Transcriptase, subunit A, domain 1"/>
    <property type="match status" value="1"/>
</dbReference>
<feature type="region of interest" description="Disordered" evidence="9">
    <location>
        <begin position="1"/>
        <end position="26"/>
    </location>
</feature>
<dbReference type="InterPro" id="IPR001969">
    <property type="entry name" value="Aspartic_peptidase_AS"/>
</dbReference>
<evidence type="ECO:0000259" key="10">
    <source>
        <dbReference type="PROSITE" id="PS50158"/>
    </source>
</evidence>
<protein>
    <recommendedName>
        <fullName evidence="14">Reverse transcriptase</fullName>
    </recommendedName>
</protein>
<evidence type="ECO:0000256" key="2">
    <source>
        <dbReference type="ARBA" id="ARBA00022679"/>
    </source>
</evidence>
<dbReference type="PANTHER" id="PTHR24559">
    <property type="entry name" value="TRANSPOSON TY3-I GAG-POL POLYPROTEIN"/>
    <property type="match status" value="1"/>
</dbReference>
<dbReference type="PANTHER" id="PTHR24559:SF444">
    <property type="entry name" value="REVERSE TRANSCRIPTASE DOMAIN-CONTAINING PROTEIN"/>
    <property type="match status" value="1"/>
</dbReference>
<evidence type="ECO:0000313" key="13">
    <source>
        <dbReference type="Proteomes" id="UP001420932"/>
    </source>
</evidence>
<gene>
    <name evidence="12" type="ORF">Syun_019192</name>
</gene>
<dbReference type="GO" id="GO:0006508">
    <property type="term" value="P:proteolysis"/>
    <property type="evidence" value="ECO:0007669"/>
    <property type="project" value="UniProtKB-KW"/>
</dbReference>
<dbReference type="GO" id="GO:0004190">
    <property type="term" value="F:aspartic-type endopeptidase activity"/>
    <property type="evidence" value="ECO:0007669"/>
    <property type="project" value="InterPro"/>
</dbReference>
<dbReference type="AlphaFoldDB" id="A0AAP0IUT6"/>
<evidence type="ECO:0000256" key="4">
    <source>
        <dbReference type="ARBA" id="ARBA00022722"/>
    </source>
</evidence>
<keyword evidence="4" id="KW-0540">Nuclease</keyword>
<evidence type="ECO:0000256" key="7">
    <source>
        <dbReference type="ARBA" id="ARBA00022918"/>
    </source>
</evidence>
<keyword evidence="6" id="KW-0378">Hydrolase</keyword>
<feature type="compositionally biased region" description="Polar residues" evidence="9">
    <location>
        <begin position="318"/>
        <end position="327"/>
    </location>
</feature>
<dbReference type="FunFam" id="3.30.70.270:FF:000020">
    <property type="entry name" value="Transposon Tf2-6 polyprotein-like Protein"/>
    <property type="match status" value="1"/>
</dbReference>
<evidence type="ECO:0000256" key="3">
    <source>
        <dbReference type="ARBA" id="ARBA00022695"/>
    </source>
</evidence>
<dbReference type="GO" id="GO:0003676">
    <property type="term" value="F:nucleic acid binding"/>
    <property type="evidence" value="ECO:0007669"/>
    <property type="project" value="InterPro"/>
</dbReference>
<keyword evidence="8" id="KW-0479">Metal-binding</keyword>
<dbReference type="GO" id="GO:0004519">
    <property type="term" value="F:endonuclease activity"/>
    <property type="evidence" value="ECO:0007669"/>
    <property type="project" value="UniProtKB-KW"/>
</dbReference>
<dbReference type="Gene3D" id="2.40.70.10">
    <property type="entry name" value="Acid Proteases"/>
    <property type="match status" value="1"/>
</dbReference>
<keyword evidence="8" id="KW-0863">Zinc-finger</keyword>
<evidence type="ECO:0000259" key="11">
    <source>
        <dbReference type="PROSITE" id="PS50878"/>
    </source>
</evidence>
<dbReference type="PROSITE" id="PS50878">
    <property type="entry name" value="RT_POL"/>
    <property type="match status" value="1"/>
</dbReference>
<evidence type="ECO:0000256" key="5">
    <source>
        <dbReference type="ARBA" id="ARBA00022759"/>
    </source>
</evidence>
<feature type="compositionally biased region" description="Basic and acidic residues" evidence="9">
    <location>
        <begin position="328"/>
        <end position="368"/>
    </location>
</feature>
<dbReference type="Proteomes" id="UP001420932">
    <property type="component" value="Unassembled WGS sequence"/>
</dbReference>
<dbReference type="Pfam" id="PF00078">
    <property type="entry name" value="RVT_1"/>
    <property type="match status" value="1"/>
</dbReference>
<feature type="compositionally biased region" description="Basic and acidic residues" evidence="9">
    <location>
        <begin position="388"/>
        <end position="401"/>
    </location>
</feature>
<dbReference type="FunFam" id="3.10.10.10:FF:000007">
    <property type="entry name" value="Retrovirus-related Pol polyprotein from transposon 17.6-like Protein"/>
    <property type="match status" value="1"/>
</dbReference>
<dbReference type="InterPro" id="IPR053134">
    <property type="entry name" value="RNA-dir_DNA_polymerase"/>
</dbReference>
<evidence type="ECO:0000256" key="1">
    <source>
        <dbReference type="ARBA" id="ARBA00022670"/>
    </source>
</evidence>
<evidence type="ECO:0000313" key="12">
    <source>
        <dbReference type="EMBL" id="KAK9121575.1"/>
    </source>
</evidence>
<name>A0AAP0IUT6_9MAGN</name>
<evidence type="ECO:0000256" key="6">
    <source>
        <dbReference type="ARBA" id="ARBA00022801"/>
    </source>
</evidence>
<dbReference type="InterPro" id="IPR021109">
    <property type="entry name" value="Peptidase_aspartic_dom_sf"/>
</dbReference>
<dbReference type="InterPro" id="IPR001878">
    <property type="entry name" value="Znf_CCHC"/>
</dbReference>
<dbReference type="InterPro" id="IPR000477">
    <property type="entry name" value="RT_dom"/>
</dbReference>
<keyword evidence="5" id="KW-0255">Endonuclease</keyword>
<accession>A0AAP0IUT6</accession>
<dbReference type="Pfam" id="PF08284">
    <property type="entry name" value="RVP_2"/>
    <property type="match status" value="1"/>
</dbReference>
<evidence type="ECO:0008006" key="14">
    <source>
        <dbReference type="Google" id="ProtNLM"/>
    </source>
</evidence>
<dbReference type="EMBL" id="JBBNAF010000008">
    <property type="protein sequence ID" value="KAK9121575.1"/>
    <property type="molecule type" value="Genomic_DNA"/>
</dbReference>
<dbReference type="PROSITE" id="PS00141">
    <property type="entry name" value="ASP_PROTEASE"/>
    <property type="match status" value="1"/>
</dbReference>
<feature type="domain" description="Reverse transcriptase" evidence="11">
    <location>
        <begin position="681"/>
        <end position="860"/>
    </location>
</feature>
<feature type="domain" description="CCHC-type" evidence="10">
    <location>
        <begin position="418"/>
        <end position="431"/>
    </location>
</feature>
<evidence type="ECO:0000256" key="8">
    <source>
        <dbReference type="PROSITE-ProRule" id="PRU00047"/>
    </source>
</evidence>
<dbReference type="PROSITE" id="PS50158">
    <property type="entry name" value="ZF_CCHC"/>
    <property type="match status" value="1"/>
</dbReference>
<keyword evidence="13" id="KW-1185">Reference proteome</keyword>